<evidence type="ECO:0000256" key="9">
    <source>
        <dbReference type="SAM" id="SignalP"/>
    </source>
</evidence>
<feature type="compositionally biased region" description="Low complexity" evidence="8">
    <location>
        <begin position="89"/>
        <end position="107"/>
    </location>
</feature>
<keyword evidence="5 7" id="KW-0472">Membrane</keyword>
<organism evidence="11 12">
    <name type="scientific">Phenylobacterium montanum</name>
    <dbReference type="NCBI Taxonomy" id="2823693"/>
    <lineage>
        <taxon>Bacteria</taxon>
        <taxon>Pseudomonadati</taxon>
        <taxon>Pseudomonadota</taxon>
        <taxon>Alphaproteobacteria</taxon>
        <taxon>Caulobacterales</taxon>
        <taxon>Caulobacteraceae</taxon>
        <taxon>Phenylobacterium</taxon>
    </lineage>
</organism>
<evidence type="ECO:0000256" key="4">
    <source>
        <dbReference type="ARBA" id="ARBA00022692"/>
    </source>
</evidence>
<proteinExistence type="inferred from homology"/>
<evidence type="ECO:0000256" key="1">
    <source>
        <dbReference type="ARBA" id="ARBA00004571"/>
    </source>
</evidence>
<feature type="signal peptide" evidence="9">
    <location>
        <begin position="1"/>
        <end position="25"/>
    </location>
</feature>
<dbReference type="KEGG" id="caul:KCG34_06885"/>
<comment type="subcellular location">
    <subcellularLocation>
        <location evidence="1 7">Cell outer membrane</location>
        <topology evidence="1 7">Multi-pass membrane protein</topology>
    </subcellularLocation>
</comment>
<gene>
    <name evidence="11" type="ORF">KCG34_06885</name>
</gene>
<dbReference type="EMBL" id="CP073078">
    <property type="protein sequence ID" value="QUD89600.1"/>
    <property type="molecule type" value="Genomic_DNA"/>
</dbReference>
<feature type="chain" id="PRO_5036938955" evidence="9">
    <location>
        <begin position="26"/>
        <end position="980"/>
    </location>
</feature>
<evidence type="ECO:0000313" key="12">
    <source>
        <dbReference type="Proteomes" id="UP000676409"/>
    </source>
</evidence>
<reference evidence="11" key="1">
    <citation type="submission" date="2021-04" db="EMBL/GenBank/DDBJ databases">
        <title>The complete genome sequence of Caulobacter sp. S6.</title>
        <authorList>
            <person name="Tang Y."/>
            <person name="Ouyang W."/>
            <person name="Liu Q."/>
            <person name="Huang B."/>
            <person name="Guo Z."/>
            <person name="Lei P."/>
        </authorList>
    </citation>
    <scope>NUCLEOTIDE SEQUENCE</scope>
    <source>
        <strain evidence="11">S6</strain>
    </source>
</reference>
<evidence type="ECO:0000259" key="10">
    <source>
        <dbReference type="Pfam" id="PF07715"/>
    </source>
</evidence>
<keyword evidence="12" id="KW-1185">Reference proteome</keyword>
<dbReference type="SUPFAM" id="SSF56935">
    <property type="entry name" value="Porins"/>
    <property type="match status" value="1"/>
</dbReference>
<dbReference type="PANTHER" id="PTHR47234:SF2">
    <property type="entry name" value="TONB-DEPENDENT RECEPTOR"/>
    <property type="match status" value="1"/>
</dbReference>
<keyword evidence="6 7" id="KW-0998">Cell outer membrane</keyword>
<name>A0A975G1W6_9CAUL</name>
<keyword evidence="4 7" id="KW-0812">Transmembrane</keyword>
<dbReference type="PROSITE" id="PS52016">
    <property type="entry name" value="TONB_DEPENDENT_REC_3"/>
    <property type="match status" value="1"/>
</dbReference>
<keyword evidence="3 7" id="KW-1134">Transmembrane beta strand</keyword>
<dbReference type="Pfam" id="PF07715">
    <property type="entry name" value="Plug"/>
    <property type="match status" value="1"/>
</dbReference>
<evidence type="ECO:0000256" key="8">
    <source>
        <dbReference type="SAM" id="MobiDB-lite"/>
    </source>
</evidence>
<keyword evidence="2 7" id="KW-0813">Transport</keyword>
<feature type="region of interest" description="Disordered" evidence="8">
    <location>
        <begin position="86"/>
        <end position="107"/>
    </location>
</feature>
<dbReference type="InterPro" id="IPR037066">
    <property type="entry name" value="Plug_dom_sf"/>
</dbReference>
<dbReference type="InterPro" id="IPR039426">
    <property type="entry name" value="TonB-dep_rcpt-like"/>
</dbReference>
<dbReference type="RefSeq" id="WP_211939652.1">
    <property type="nucleotide sequence ID" value="NZ_CP073078.1"/>
</dbReference>
<dbReference type="GO" id="GO:0009279">
    <property type="term" value="C:cell outer membrane"/>
    <property type="evidence" value="ECO:0007669"/>
    <property type="project" value="UniProtKB-SubCell"/>
</dbReference>
<sequence length="980" mass="103117">MPSKSAYVASLLVSTALAAASSVHAQAQPSPAPPSVQEIVVTGSALPTTPDAVAVPVSTVSAASIAKGGVNSNVLEILRKDLPSFAGRSNTGTSNANNTNQNTAGGSQVQLRNLDTLVLIDGRRSAIDAIAGLGGKTFVDVSAIPTAAIERVEVLADGSSAIYGSDAVGGVVNLILKHKFDGEEVGGRIAEADGGYTERSAYLIAGGEPIEGLNLTMTASYQHTDPLRQSARSFSSPFYISTTSVPGVVGANLLAATLNSPRDNNPTGPGNATATSLSGLAAGTYIGSNAAGIGRTYDLSQFQFLLMRQEQGALATNFTADLTKSGNVVAFGGVEYAHNESFTQFLPRTTVLNVPATAPYDPLSVAVSGVVFGDTLAPKQYYNTSDDVRATIGLRGKFNVLGRDWKWEGAFVHSEDDLTQLQKNVLFKPNLALAVAGGYDASGNPVLGGKYSKVYGNYTVTSAGPTVLQPALDPFARAGDIIPGSLANVLGTETLTAASQLDSFDFKVTGDVFTLPAGDIGLAVGGAWRREALSAHTDPNGTNTLGSGAQSWVGGQFNDPFSHSRTIGAAFAEARAPITSPHWNFTGFHAFDLIGALRFEHYSDAGDSVVPKIGFRWEPVDSQVTFRGTYSKSYTAPSLYAEYGPTDTRIAGGAIIPTQAFPGLGLPQMPFQAEDGNNPHLQPAKADSYFLGVVIKPNFIHGLKISIDYSAVDEKGIAGGIGFANILQDVNTKGSGSQFYNNIAQGNFVGTSGASQFAAPGALLTYLRADGTAAGQIAAANNLFIIDRFTNLGGVRERSFNINVDYVRETENYGVFTFDTTGAIFTSYKFQALPIQPFYEYAGTATNGGTGVQGTLPKYHFYSSIDWNFRGWDVTLGNTYVSSVQDLGVGGQTRANLIAAGTAKPPYPVKDYTAWDIRAQKLFEMESGKILKKWTIAAGINNFTNAMPPLSPLAFTDNNADVASYSPIGRLFYLQATAKF</sequence>
<evidence type="ECO:0000256" key="5">
    <source>
        <dbReference type="ARBA" id="ARBA00023136"/>
    </source>
</evidence>
<feature type="domain" description="TonB-dependent receptor plug" evidence="10">
    <location>
        <begin position="52"/>
        <end position="171"/>
    </location>
</feature>
<dbReference type="PANTHER" id="PTHR47234">
    <property type="match status" value="1"/>
</dbReference>
<dbReference type="Gene3D" id="2.170.130.10">
    <property type="entry name" value="TonB-dependent receptor, plug domain"/>
    <property type="match status" value="1"/>
</dbReference>
<protein>
    <submittedName>
        <fullName evidence="11">TonB-dependent receptor plug domain-containing protein</fullName>
    </submittedName>
</protein>
<keyword evidence="9" id="KW-0732">Signal</keyword>
<comment type="similarity">
    <text evidence="7">Belongs to the TonB-dependent receptor family.</text>
</comment>
<keyword evidence="11" id="KW-0675">Receptor</keyword>
<evidence type="ECO:0000256" key="6">
    <source>
        <dbReference type="ARBA" id="ARBA00023237"/>
    </source>
</evidence>
<dbReference type="AlphaFoldDB" id="A0A975G1W6"/>
<dbReference type="InterPro" id="IPR012910">
    <property type="entry name" value="Plug_dom"/>
</dbReference>
<evidence type="ECO:0000313" key="11">
    <source>
        <dbReference type="EMBL" id="QUD89600.1"/>
    </source>
</evidence>
<evidence type="ECO:0000256" key="3">
    <source>
        <dbReference type="ARBA" id="ARBA00022452"/>
    </source>
</evidence>
<accession>A0A975G1W6</accession>
<evidence type="ECO:0000256" key="7">
    <source>
        <dbReference type="PROSITE-ProRule" id="PRU01360"/>
    </source>
</evidence>
<dbReference type="Proteomes" id="UP000676409">
    <property type="component" value="Chromosome"/>
</dbReference>
<dbReference type="InterPro" id="IPR036942">
    <property type="entry name" value="Beta-barrel_TonB_sf"/>
</dbReference>
<dbReference type="Gene3D" id="2.40.170.20">
    <property type="entry name" value="TonB-dependent receptor, beta-barrel domain"/>
    <property type="match status" value="1"/>
</dbReference>
<evidence type="ECO:0000256" key="2">
    <source>
        <dbReference type="ARBA" id="ARBA00022448"/>
    </source>
</evidence>